<dbReference type="Pfam" id="PF09678">
    <property type="entry name" value="Caa3_CtaG"/>
    <property type="match status" value="1"/>
</dbReference>
<accession>A0A1M6XBQ3</accession>
<keyword evidence="3 6" id="KW-0812">Transmembrane</keyword>
<feature type="transmembrane region" description="Helical" evidence="6">
    <location>
        <begin position="122"/>
        <end position="144"/>
    </location>
</feature>
<evidence type="ECO:0000256" key="6">
    <source>
        <dbReference type="SAM" id="Phobius"/>
    </source>
</evidence>
<keyword evidence="2" id="KW-1003">Cell membrane</keyword>
<organism evidence="7 8">
    <name type="scientific">Pseudonocardia thermophila</name>
    <dbReference type="NCBI Taxonomy" id="1848"/>
    <lineage>
        <taxon>Bacteria</taxon>
        <taxon>Bacillati</taxon>
        <taxon>Actinomycetota</taxon>
        <taxon>Actinomycetes</taxon>
        <taxon>Pseudonocardiales</taxon>
        <taxon>Pseudonocardiaceae</taxon>
        <taxon>Pseudonocardia</taxon>
    </lineage>
</organism>
<keyword evidence="8" id="KW-1185">Reference proteome</keyword>
<feature type="transmembrane region" description="Helical" evidence="6">
    <location>
        <begin position="45"/>
        <end position="62"/>
    </location>
</feature>
<protein>
    <submittedName>
        <fullName evidence="7">Putative membrane protein</fullName>
    </submittedName>
</protein>
<feature type="transmembrane region" description="Helical" evidence="6">
    <location>
        <begin position="188"/>
        <end position="210"/>
    </location>
</feature>
<name>A0A1M6XBQ3_PSETH</name>
<dbReference type="Proteomes" id="UP000184363">
    <property type="component" value="Unassembled WGS sequence"/>
</dbReference>
<dbReference type="InterPro" id="IPR019108">
    <property type="entry name" value="Caa3_assmbl_CtaG-rel"/>
</dbReference>
<sequence length="271" mass="28871">MNVAHTAHTHGGSPAVLPLLLVAVAAAGYLALASMRRRDGRGWRTWRTVGFVVGCAALALGLTPQVLPYPSGDFREHMLQHLLIGMIAPLGLVLAAPMTLVLRSIPAEAGRRVGRLLRSRPLHVLVHPVTALVLTIGGMAVLYLTPLYVAVTASPAVHHVVHLHFLAAGCLFTWAIAGPDPAPRRPSVPARLVVLGVAIAFHAVLSQLMYAGLVVDVPVPDDQRRGGAELMYYGGDLAELLLAFALVTTWRRRRSVPARSPRSAALGDVGR</sequence>
<dbReference type="EMBL" id="FRAP01000016">
    <property type="protein sequence ID" value="SHL03384.1"/>
    <property type="molecule type" value="Genomic_DNA"/>
</dbReference>
<reference evidence="7 8" key="1">
    <citation type="submission" date="2016-11" db="EMBL/GenBank/DDBJ databases">
        <authorList>
            <person name="Jaros S."/>
            <person name="Januszkiewicz K."/>
            <person name="Wedrychowicz H."/>
        </authorList>
    </citation>
    <scope>NUCLEOTIDE SEQUENCE [LARGE SCALE GENOMIC DNA]</scope>
    <source>
        <strain evidence="7 8">DSM 43832</strain>
    </source>
</reference>
<dbReference type="STRING" id="1848.SAMN05443637_116154"/>
<evidence type="ECO:0000256" key="4">
    <source>
        <dbReference type="ARBA" id="ARBA00022989"/>
    </source>
</evidence>
<feature type="transmembrane region" description="Helical" evidence="6">
    <location>
        <begin position="230"/>
        <end position="250"/>
    </location>
</feature>
<evidence type="ECO:0000256" key="5">
    <source>
        <dbReference type="ARBA" id="ARBA00023136"/>
    </source>
</evidence>
<evidence type="ECO:0000256" key="2">
    <source>
        <dbReference type="ARBA" id="ARBA00022475"/>
    </source>
</evidence>
<evidence type="ECO:0000313" key="7">
    <source>
        <dbReference type="EMBL" id="SHL03384.1"/>
    </source>
</evidence>
<evidence type="ECO:0000313" key="8">
    <source>
        <dbReference type="Proteomes" id="UP000184363"/>
    </source>
</evidence>
<dbReference type="GO" id="GO:0005886">
    <property type="term" value="C:plasma membrane"/>
    <property type="evidence" value="ECO:0007669"/>
    <property type="project" value="UniProtKB-SubCell"/>
</dbReference>
<feature type="transmembrane region" description="Helical" evidence="6">
    <location>
        <begin position="82"/>
        <end position="102"/>
    </location>
</feature>
<feature type="transmembrane region" description="Helical" evidence="6">
    <location>
        <begin position="156"/>
        <end position="176"/>
    </location>
</feature>
<gene>
    <name evidence="7" type="ORF">SAMN05443637_116154</name>
</gene>
<dbReference type="AlphaFoldDB" id="A0A1M6XBQ3"/>
<keyword evidence="5 6" id="KW-0472">Membrane</keyword>
<evidence type="ECO:0000256" key="1">
    <source>
        <dbReference type="ARBA" id="ARBA00004651"/>
    </source>
</evidence>
<keyword evidence="4 6" id="KW-1133">Transmembrane helix</keyword>
<dbReference type="OrthoDB" id="5024156at2"/>
<evidence type="ECO:0000256" key="3">
    <source>
        <dbReference type="ARBA" id="ARBA00022692"/>
    </source>
</evidence>
<feature type="transmembrane region" description="Helical" evidence="6">
    <location>
        <begin position="15"/>
        <end position="33"/>
    </location>
</feature>
<comment type="subcellular location">
    <subcellularLocation>
        <location evidence="1">Cell membrane</location>
        <topology evidence="1">Multi-pass membrane protein</topology>
    </subcellularLocation>
</comment>
<proteinExistence type="predicted"/>